<dbReference type="Proteomes" id="UP001342826">
    <property type="component" value="Unassembled WGS sequence"/>
</dbReference>
<reference evidence="2 3" key="1">
    <citation type="submission" date="2023-03" db="EMBL/GenBank/DDBJ databases">
        <title>Bacillus Genome Sequencing.</title>
        <authorList>
            <person name="Dunlap C."/>
        </authorList>
    </citation>
    <scope>NUCLEOTIDE SEQUENCE [LARGE SCALE GENOMIC DNA]</scope>
    <source>
        <strain evidence="2 3">NRS-1717</strain>
    </source>
</reference>
<proteinExistence type="predicted"/>
<dbReference type="RefSeq" id="WP_066235166.1">
    <property type="nucleotide sequence ID" value="NZ_JARTFQ010000005.1"/>
</dbReference>
<protein>
    <recommendedName>
        <fullName evidence="1">DUF6843 domain-containing protein</fullName>
    </recommendedName>
</protein>
<feature type="domain" description="DUF6843" evidence="1">
    <location>
        <begin position="3"/>
        <end position="88"/>
    </location>
</feature>
<evidence type="ECO:0000259" key="1">
    <source>
        <dbReference type="Pfam" id="PF20862"/>
    </source>
</evidence>
<comment type="caution">
    <text evidence="2">The sequence shown here is derived from an EMBL/GenBank/DDBJ whole genome shotgun (WGS) entry which is preliminary data.</text>
</comment>
<evidence type="ECO:0000313" key="3">
    <source>
        <dbReference type="Proteomes" id="UP001342826"/>
    </source>
</evidence>
<dbReference type="EMBL" id="JARTFS010000012">
    <property type="protein sequence ID" value="MED4402528.1"/>
    <property type="molecule type" value="Genomic_DNA"/>
</dbReference>
<organism evidence="2 3">
    <name type="scientific">Metabacillus fastidiosus</name>
    <dbReference type="NCBI Taxonomy" id="1458"/>
    <lineage>
        <taxon>Bacteria</taxon>
        <taxon>Bacillati</taxon>
        <taxon>Bacillota</taxon>
        <taxon>Bacilli</taxon>
        <taxon>Bacillales</taxon>
        <taxon>Bacillaceae</taxon>
        <taxon>Metabacillus</taxon>
    </lineage>
</organism>
<sequence>MTGAPKLKKENEFSVILYDGNGLYETSTPNMEYGIVNDKFYYEINDKRIQVPEECIFQRSSTVTWVANDRKEHQTREHTVTNHCSKDFP</sequence>
<keyword evidence="3" id="KW-1185">Reference proteome</keyword>
<accession>A0ABU6P0Q9</accession>
<dbReference type="Pfam" id="PF20862">
    <property type="entry name" value="DUF6843"/>
    <property type="match status" value="1"/>
</dbReference>
<name>A0ABU6P0Q9_9BACI</name>
<dbReference type="InterPro" id="IPR049293">
    <property type="entry name" value="DUF6843"/>
</dbReference>
<dbReference type="GeneID" id="301143566"/>
<evidence type="ECO:0000313" key="2">
    <source>
        <dbReference type="EMBL" id="MED4402528.1"/>
    </source>
</evidence>
<gene>
    <name evidence="2" type="ORF">P9271_14515</name>
</gene>